<evidence type="ECO:0000313" key="6">
    <source>
        <dbReference type="Proteomes" id="UP000311919"/>
    </source>
</evidence>
<dbReference type="EMBL" id="SKCS01000288">
    <property type="protein sequence ID" value="TNN11561.1"/>
    <property type="molecule type" value="Genomic_DNA"/>
</dbReference>
<dbReference type="InterPro" id="IPR011705">
    <property type="entry name" value="BACK"/>
</dbReference>
<dbReference type="Gene3D" id="2.120.10.80">
    <property type="entry name" value="Kelch-type beta propeller"/>
    <property type="match status" value="1"/>
</dbReference>
<dbReference type="InterPro" id="IPR017096">
    <property type="entry name" value="BTB-kelch_protein"/>
</dbReference>
<dbReference type="EMBL" id="SKCS01000288">
    <property type="protein sequence ID" value="TNN11562.1"/>
    <property type="molecule type" value="Genomic_DNA"/>
</dbReference>
<feature type="compositionally biased region" description="Low complexity" evidence="3">
    <location>
        <begin position="17"/>
        <end position="36"/>
    </location>
</feature>
<dbReference type="InterPro" id="IPR006652">
    <property type="entry name" value="Kelch_1"/>
</dbReference>
<dbReference type="SUPFAM" id="SSF117281">
    <property type="entry name" value="Kelch motif"/>
    <property type="match status" value="2"/>
</dbReference>
<keyword evidence="1" id="KW-0880">Kelch repeat</keyword>
<dbReference type="PANTHER" id="PTHR45632">
    <property type="entry name" value="LD33804P"/>
    <property type="match status" value="1"/>
</dbReference>
<feature type="domain" description="BACK" evidence="4">
    <location>
        <begin position="72"/>
        <end position="134"/>
    </location>
</feature>
<dbReference type="InterPro" id="IPR015915">
    <property type="entry name" value="Kelch-typ_b-propeller"/>
</dbReference>
<name>A0A4Z2D504_SCHJA</name>
<dbReference type="OrthoDB" id="191037at2759"/>
<organism evidence="5 6">
    <name type="scientific">Schistosoma japonicum</name>
    <name type="common">Blood fluke</name>
    <dbReference type="NCBI Taxonomy" id="6182"/>
    <lineage>
        <taxon>Eukaryota</taxon>
        <taxon>Metazoa</taxon>
        <taxon>Spiralia</taxon>
        <taxon>Lophotrochozoa</taxon>
        <taxon>Platyhelminthes</taxon>
        <taxon>Trematoda</taxon>
        <taxon>Digenea</taxon>
        <taxon>Strigeidida</taxon>
        <taxon>Schistosomatoidea</taxon>
        <taxon>Schistosomatidae</taxon>
        <taxon>Schistosoma</taxon>
    </lineage>
</organism>
<dbReference type="PIRSF" id="PIRSF037037">
    <property type="entry name" value="Kelch-like_protein_gigaxonin"/>
    <property type="match status" value="1"/>
</dbReference>
<evidence type="ECO:0000256" key="3">
    <source>
        <dbReference type="SAM" id="MobiDB-lite"/>
    </source>
</evidence>
<proteinExistence type="predicted"/>
<gene>
    <name evidence="5" type="ORF">EWB00_004499</name>
</gene>
<dbReference type="Pfam" id="PF07707">
    <property type="entry name" value="BACK"/>
    <property type="match status" value="1"/>
</dbReference>
<keyword evidence="6" id="KW-1185">Reference proteome</keyword>
<dbReference type="SMART" id="SM00612">
    <property type="entry name" value="Kelch"/>
    <property type="match status" value="5"/>
</dbReference>
<reference evidence="5 6" key="1">
    <citation type="submission" date="2019-03" db="EMBL/GenBank/DDBJ databases">
        <title>An improved genome assembly of the fluke Schistosoma japonicum.</title>
        <authorList>
            <person name="Hu W."/>
            <person name="Luo F."/>
            <person name="Yin M."/>
            <person name="Mo X."/>
            <person name="Sun C."/>
            <person name="Wu Q."/>
            <person name="Zhu B."/>
            <person name="Xiang M."/>
            <person name="Wang J."/>
            <person name="Wang Y."/>
            <person name="Zhang T."/>
            <person name="Xu B."/>
            <person name="Zheng H."/>
            <person name="Feng Z."/>
        </authorList>
    </citation>
    <scope>NUCLEOTIDE SEQUENCE [LARGE SCALE GENOMIC DNA]</scope>
    <source>
        <strain evidence="5">HuSjv2</strain>
        <tissue evidence="5">Worms</tissue>
    </source>
</reference>
<evidence type="ECO:0000256" key="1">
    <source>
        <dbReference type="ARBA" id="ARBA00022441"/>
    </source>
</evidence>
<evidence type="ECO:0000313" key="5">
    <source>
        <dbReference type="EMBL" id="TNN11561.1"/>
    </source>
</evidence>
<sequence>MRRHSVTNTKQIKNDKSTSSSSSSSSALNQQLNSSSKQRYSNKRTHHHHHHNDRYLLQSIHNDLDYLCDRNFTFKQILQILHDDKLNCQYEFNVFNVVLQWINVNIKQYNQYTLIQLLCCIRLGMLTMNELEQIKQHELIQMIPEYKNILNEWPKCLLLTNNSIINVYGQEFITPRLPHEVIIVFGGWCNGEGPKAAVQVYNPKTNLWTLWTEEGRQIQTSSNELMSLLQNSQVNHKQLFNVTDNCKSSLPLDEFSSDRSTSDLSIDNTIKSKQSSSLIGKIPKRVYAGCVLVGTCVYIIGGFDGNQALKSTMCYNLEEDSGWYEISCMYEKRYYVSVANINETIYAMGGHNGEIQGRLNSAEKYNIHENLWQTIASMNYKRSDASAIEFYGKIYIVGGFDGRFYHDSGEYYEPITNQWTLISRMNSPRGGVSLIQHHNYLYAIGGNNGNNRLKTIEQYNVIHDNWNIIGEMKRCKSNASCTIINDVIYIIGGWSDEQEIGILDLVECYNVIKHECYIVQSLVFPASATCACTLKGCDLVRKYI</sequence>
<feature type="compositionally biased region" description="Polar residues" evidence="3">
    <location>
        <begin position="1"/>
        <end position="11"/>
    </location>
</feature>
<dbReference type="Pfam" id="PF24681">
    <property type="entry name" value="Kelch_KLHDC2_KLHL20_DRC7"/>
    <property type="match status" value="1"/>
</dbReference>
<dbReference type="AlphaFoldDB" id="A0A4Z2D504"/>
<dbReference type="STRING" id="6182.A0A4Z2D504"/>
<evidence type="ECO:0000256" key="2">
    <source>
        <dbReference type="ARBA" id="ARBA00022737"/>
    </source>
</evidence>
<keyword evidence="2" id="KW-0677">Repeat</keyword>
<dbReference type="Gene3D" id="1.25.40.420">
    <property type="match status" value="1"/>
</dbReference>
<comment type="caution">
    <text evidence="5">The sequence shown here is derived from an EMBL/GenBank/DDBJ whole genome shotgun (WGS) entry which is preliminary data.</text>
</comment>
<feature type="region of interest" description="Disordered" evidence="3">
    <location>
        <begin position="1"/>
        <end position="50"/>
    </location>
</feature>
<feature type="compositionally biased region" description="Basic residues" evidence="3">
    <location>
        <begin position="40"/>
        <end position="50"/>
    </location>
</feature>
<accession>A0A4Z2D504</accession>
<evidence type="ECO:0000259" key="4">
    <source>
        <dbReference type="Pfam" id="PF07707"/>
    </source>
</evidence>
<protein>
    <submittedName>
        <fullName evidence="5">Kelch-like protein</fullName>
    </submittedName>
</protein>
<dbReference type="Proteomes" id="UP000311919">
    <property type="component" value="Unassembled WGS sequence"/>
</dbReference>
<dbReference type="PANTHER" id="PTHR45632:SF3">
    <property type="entry name" value="KELCH-LIKE PROTEIN 32"/>
    <property type="match status" value="1"/>
</dbReference>